<name>A0A7S0FAR1_9DINO</name>
<sequence length="105" mass="11365">MCLMGTTIRTPACPLRSPSPSAGHLVIGPLFGKRLCSSPPPGPCQPDEQWCSSAAGKRWVVPYGDDNPYSCVPFALTKSIGRPPRDWPFIWQTALQLTASWALPA</sequence>
<proteinExistence type="predicted"/>
<accession>A0A7S0FAR1</accession>
<organism evidence="1">
    <name type="scientific">Pyrodinium bahamense</name>
    <dbReference type="NCBI Taxonomy" id="73915"/>
    <lineage>
        <taxon>Eukaryota</taxon>
        <taxon>Sar</taxon>
        <taxon>Alveolata</taxon>
        <taxon>Dinophyceae</taxon>
        <taxon>Gonyaulacales</taxon>
        <taxon>Pyrocystaceae</taxon>
        <taxon>Pyrodinium</taxon>
    </lineage>
</organism>
<gene>
    <name evidence="1" type="ORF">PBAH0796_LOCUS3976</name>
</gene>
<protein>
    <submittedName>
        <fullName evidence="1">Uncharacterized protein</fullName>
    </submittedName>
</protein>
<dbReference type="EMBL" id="HBEG01006750">
    <property type="protein sequence ID" value="CAD8348237.1"/>
    <property type="molecule type" value="Transcribed_RNA"/>
</dbReference>
<dbReference type="AlphaFoldDB" id="A0A7S0FAR1"/>
<reference evidence="1" key="1">
    <citation type="submission" date="2021-01" db="EMBL/GenBank/DDBJ databases">
        <authorList>
            <person name="Corre E."/>
            <person name="Pelletier E."/>
            <person name="Niang G."/>
            <person name="Scheremetjew M."/>
            <person name="Finn R."/>
            <person name="Kale V."/>
            <person name="Holt S."/>
            <person name="Cochrane G."/>
            <person name="Meng A."/>
            <person name="Brown T."/>
            <person name="Cohen L."/>
        </authorList>
    </citation>
    <scope>NUCLEOTIDE SEQUENCE</scope>
    <source>
        <strain evidence="1">Pbaha01</strain>
    </source>
</reference>
<evidence type="ECO:0000313" key="1">
    <source>
        <dbReference type="EMBL" id="CAD8348237.1"/>
    </source>
</evidence>